<name>A0ABD0T0F2_LOXSC</name>
<comment type="similarity">
    <text evidence="1">Belongs to the type-B carboxylesterase/lipase family.</text>
</comment>
<evidence type="ECO:0000259" key="5">
    <source>
        <dbReference type="Pfam" id="PF00135"/>
    </source>
</evidence>
<dbReference type="Proteomes" id="UP001549921">
    <property type="component" value="Unassembled WGS sequence"/>
</dbReference>
<keyword evidence="4" id="KW-0325">Glycoprotein</keyword>
<dbReference type="PANTHER" id="PTHR43142:SF1">
    <property type="entry name" value="CARBOXYLIC ESTER HYDROLASE"/>
    <property type="match status" value="1"/>
</dbReference>
<evidence type="ECO:0000256" key="1">
    <source>
        <dbReference type="ARBA" id="ARBA00005964"/>
    </source>
</evidence>
<accession>A0ABD0T0F2</accession>
<dbReference type="Gene3D" id="3.40.50.1820">
    <property type="entry name" value="alpha/beta hydrolase"/>
    <property type="match status" value="1"/>
</dbReference>
<evidence type="ECO:0000313" key="7">
    <source>
        <dbReference type="Proteomes" id="UP001549921"/>
    </source>
</evidence>
<keyword evidence="3" id="KW-0378">Hydrolase</keyword>
<organism evidence="6 7">
    <name type="scientific">Loxostege sticticalis</name>
    <name type="common">Beet webworm moth</name>
    <dbReference type="NCBI Taxonomy" id="481309"/>
    <lineage>
        <taxon>Eukaryota</taxon>
        <taxon>Metazoa</taxon>
        <taxon>Ecdysozoa</taxon>
        <taxon>Arthropoda</taxon>
        <taxon>Hexapoda</taxon>
        <taxon>Insecta</taxon>
        <taxon>Pterygota</taxon>
        <taxon>Neoptera</taxon>
        <taxon>Endopterygota</taxon>
        <taxon>Lepidoptera</taxon>
        <taxon>Glossata</taxon>
        <taxon>Ditrysia</taxon>
        <taxon>Pyraloidea</taxon>
        <taxon>Crambidae</taxon>
        <taxon>Pyraustinae</taxon>
        <taxon>Loxostege</taxon>
    </lineage>
</organism>
<evidence type="ECO:0000256" key="3">
    <source>
        <dbReference type="ARBA" id="ARBA00022801"/>
    </source>
</evidence>
<evidence type="ECO:0000256" key="2">
    <source>
        <dbReference type="ARBA" id="ARBA00022487"/>
    </source>
</evidence>
<dbReference type="PANTHER" id="PTHR43142">
    <property type="entry name" value="CARBOXYLIC ESTER HYDROLASE"/>
    <property type="match status" value="1"/>
</dbReference>
<sequence length="541" mass="61074">MCNILYLQVYFNEVHSSTNLMSTELTIPQGILKGSLSFSGAYRRFLKVPYASVVGTFQAPGNPPSWNGTLNVARGSSRCKQYFRHIRTPIGFENCLVLNIYTPTAAQKTPLPVMIFIHGGGFYWGSNTNLLYNPKYLLKKEVIVVTVNYRQGAFGFLCLKNQGAPGNVGLKDQVAALKWIQRNIEYFGGNPNSVTLFGESVGAASINYLLVSPTAKGLFHRAILQSGSMLMPQAIDDDPIASASLVAARLGYNTTDPDELLNIFTKVAEDDIIKASYRDQTNDAFAPYVFRPCIETPSTEAVITAAPRDILKSSNLSSNITVIIGYNDKEGIKWASKYNSNGFRDLLENFTQIVPENLDFPNAEGKNTFIRDAIRVYFDNKTSSDDVLEGLIDYFSDAYIMYPSVLTTEYLLRYTNVSVYNYYFKYDSNRNLAKMASGLRRVPGADHADELFYLFEPVIYQPLRTITNDVRMINRMTTMWADFSRNGNPNGFLSSKSKWIKSSLNQLNFLEIDRKLKVIPMPNKDRINFWKNAYERYGTKY</sequence>
<dbReference type="SUPFAM" id="SSF53474">
    <property type="entry name" value="alpha/beta-Hydrolases"/>
    <property type="match status" value="1"/>
</dbReference>
<reference evidence="6 7" key="1">
    <citation type="submission" date="2024-06" db="EMBL/GenBank/DDBJ databases">
        <title>A chromosome-level genome assembly of beet webworm, Loxostege sticticalis.</title>
        <authorList>
            <person name="Zhang Y."/>
        </authorList>
    </citation>
    <scope>NUCLEOTIDE SEQUENCE [LARGE SCALE GENOMIC DNA]</scope>
    <source>
        <strain evidence="6">AQ028</strain>
        <tissue evidence="6">Male pupae</tissue>
    </source>
</reference>
<feature type="domain" description="Carboxylesterase type B" evidence="5">
    <location>
        <begin position="23"/>
        <end position="530"/>
    </location>
</feature>
<comment type="caution">
    <text evidence="6">The sequence shown here is derived from an EMBL/GenBank/DDBJ whole genome shotgun (WGS) entry which is preliminary data.</text>
</comment>
<dbReference type="InterPro" id="IPR029058">
    <property type="entry name" value="AB_hydrolase_fold"/>
</dbReference>
<protein>
    <recommendedName>
        <fullName evidence="5">Carboxylesterase type B domain-containing protein</fullName>
    </recommendedName>
</protein>
<dbReference type="EMBL" id="JBEDNZ010000012">
    <property type="protein sequence ID" value="KAL0831425.1"/>
    <property type="molecule type" value="Genomic_DNA"/>
</dbReference>
<dbReference type="Pfam" id="PF00135">
    <property type="entry name" value="COesterase"/>
    <property type="match status" value="1"/>
</dbReference>
<keyword evidence="2" id="KW-0719">Serine esterase</keyword>
<evidence type="ECO:0000256" key="4">
    <source>
        <dbReference type="ARBA" id="ARBA00023180"/>
    </source>
</evidence>
<gene>
    <name evidence="6" type="ORF">ABMA28_002232</name>
</gene>
<proteinExistence type="inferred from homology"/>
<evidence type="ECO:0000313" key="6">
    <source>
        <dbReference type="EMBL" id="KAL0831425.1"/>
    </source>
</evidence>
<dbReference type="AlphaFoldDB" id="A0ABD0T0F2"/>
<dbReference type="GO" id="GO:0052689">
    <property type="term" value="F:carboxylic ester hydrolase activity"/>
    <property type="evidence" value="ECO:0007669"/>
    <property type="project" value="UniProtKB-KW"/>
</dbReference>
<dbReference type="InterPro" id="IPR002018">
    <property type="entry name" value="CarbesteraseB"/>
</dbReference>